<evidence type="ECO:0000313" key="7">
    <source>
        <dbReference type="EMBL" id="ACO15421.1"/>
    </source>
</evidence>
<dbReference type="CDD" id="cd01061">
    <property type="entry name" value="RNase_T2_euk"/>
    <property type="match status" value="1"/>
</dbReference>
<feature type="active site" evidence="3">
    <location>
        <position position="60"/>
    </location>
</feature>
<accession>C1C2B8</accession>
<organism evidence="7">
    <name type="scientific">Caligus clemensi</name>
    <name type="common">Sea louse</name>
    <dbReference type="NCBI Taxonomy" id="344056"/>
    <lineage>
        <taxon>Eukaryota</taxon>
        <taxon>Metazoa</taxon>
        <taxon>Ecdysozoa</taxon>
        <taxon>Arthropoda</taxon>
        <taxon>Crustacea</taxon>
        <taxon>Multicrustacea</taxon>
        <taxon>Hexanauplia</taxon>
        <taxon>Copepoda</taxon>
        <taxon>Siphonostomatoida</taxon>
        <taxon>Caligidae</taxon>
        <taxon>Caligus</taxon>
    </lineage>
</organism>
<proteinExistence type="evidence at transcript level"/>
<feature type="active site" evidence="3">
    <location>
        <position position="114"/>
    </location>
</feature>
<evidence type="ECO:0000256" key="2">
    <source>
        <dbReference type="ARBA" id="ARBA00023157"/>
    </source>
</evidence>
<evidence type="ECO:0000256" key="1">
    <source>
        <dbReference type="ARBA" id="ARBA00007469"/>
    </source>
</evidence>
<keyword evidence="5" id="KW-0812">Transmembrane</keyword>
<dbReference type="PANTHER" id="PTHR11240">
    <property type="entry name" value="RIBONUCLEASE T2"/>
    <property type="match status" value="1"/>
</dbReference>
<name>C1C2B8_CALCM</name>
<keyword evidence="5" id="KW-0472">Membrane</keyword>
<dbReference type="Pfam" id="PF00445">
    <property type="entry name" value="Ribonuclease_T2"/>
    <property type="match status" value="1"/>
</dbReference>
<keyword evidence="5" id="KW-1133">Transmembrane helix</keyword>
<dbReference type="EMBL" id="BT080997">
    <property type="protein sequence ID" value="ACO15421.1"/>
    <property type="molecule type" value="mRNA"/>
</dbReference>
<evidence type="ECO:0000256" key="3">
    <source>
        <dbReference type="PIRSR" id="PIRSR633697-1"/>
    </source>
</evidence>
<dbReference type="Gene3D" id="3.90.730.10">
    <property type="entry name" value="Ribonuclease T2-like"/>
    <property type="match status" value="1"/>
</dbReference>
<protein>
    <submittedName>
        <fullName evidence="7">Ribonuclease Oy</fullName>
    </submittedName>
</protein>
<dbReference type="GO" id="GO:0005576">
    <property type="term" value="C:extracellular region"/>
    <property type="evidence" value="ECO:0007669"/>
    <property type="project" value="TreeGrafter"/>
</dbReference>
<dbReference type="InterPro" id="IPR036430">
    <property type="entry name" value="RNase_T2-like_sf"/>
</dbReference>
<feature type="transmembrane region" description="Helical" evidence="5">
    <location>
        <begin position="239"/>
        <end position="262"/>
    </location>
</feature>
<keyword evidence="2" id="KW-1015">Disulfide bond</keyword>
<sequence length="277" mass="31015">MARLLISLLSTTLCTSIASATDFDFLYFTQVWPQSACEKWKEASVKNTCNLRNGGNWSIHGIWPTTNNVIGPLYCNKTIHFDPAAIQGILSQLEANWIDVHGGPHDKYSFWKHEYLKHGTCAVSIKDLSTELLYFSKGLSLHKHYDISSLLNEGGVYEGNSYNSDAFINALSKSLGVFSPALECDKDKDGHFLYQIGICFTKDFELMNCDQVAGGPYGNCPRDTNSLIRYPYGPNNSGFNIGLVFIIILSLAIVAGLVYYLYTKYANHRRLSEYNSL</sequence>
<evidence type="ECO:0000256" key="5">
    <source>
        <dbReference type="SAM" id="Phobius"/>
    </source>
</evidence>
<keyword evidence="6" id="KW-0732">Signal</keyword>
<evidence type="ECO:0000256" key="4">
    <source>
        <dbReference type="RuleBase" id="RU004328"/>
    </source>
</evidence>
<dbReference type="InterPro" id="IPR033697">
    <property type="entry name" value="Ribonuclease_T2_eukaryotic"/>
</dbReference>
<feature type="signal peptide" evidence="6">
    <location>
        <begin position="1"/>
        <end position="20"/>
    </location>
</feature>
<dbReference type="InterPro" id="IPR001568">
    <property type="entry name" value="RNase_T2-like"/>
</dbReference>
<feature type="chain" id="PRO_5002905145" evidence="6">
    <location>
        <begin position="21"/>
        <end position="277"/>
    </location>
</feature>
<dbReference type="GO" id="GO:0033897">
    <property type="term" value="F:ribonuclease T2 activity"/>
    <property type="evidence" value="ECO:0007669"/>
    <property type="project" value="InterPro"/>
</dbReference>
<comment type="similarity">
    <text evidence="1 4">Belongs to the RNase T2 family.</text>
</comment>
<dbReference type="GO" id="GO:0003723">
    <property type="term" value="F:RNA binding"/>
    <property type="evidence" value="ECO:0007669"/>
    <property type="project" value="InterPro"/>
</dbReference>
<feature type="active site" evidence="3">
    <location>
        <position position="118"/>
    </location>
</feature>
<dbReference type="PANTHER" id="PTHR11240:SF22">
    <property type="entry name" value="RIBONUCLEASE T2"/>
    <property type="match status" value="1"/>
</dbReference>
<dbReference type="PROSITE" id="PS00531">
    <property type="entry name" value="RNASE_T2_2"/>
    <property type="match status" value="1"/>
</dbReference>
<dbReference type="AlphaFoldDB" id="C1C2B8"/>
<dbReference type="GO" id="GO:0006401">
    <property type="term" value="P:RNA catabolic process"/>
    <property type="evidence" value="ECO:0007669"/>
    <property type="project" value="TreeGrafter"/>
</dbReference>
<dbReference type="InterPro" id="IPR033130">
    <property type="entry name" value="RNase_T2_His_AS_2"/>
</dbReference>
<gene>
    <name evidence="7" type="primary">RNOY</name>
</gene>
<dbReference type="SUPFAM" id="SSF55895">
    <property type="entry name" value="Ribonuclease Rh-like"/>
    <property type="match status" value="1"/>
</dbReference>
<reference evidence="7" key="1">
    <citation type="submission" date="2009-03" db="EMBL/GenBank/DDBJ databases">
        <title>Caligus clemensi ESTs and full-length cDNAs.</title>
        <authorList>
            <person name="Yasuike M."/>
            <person name="von Schalburg K."/>
            <person name="Cooper G."/>
            <person name="Leong J."/>
            <person name="Jones S.R.M."/>
            <person name="Koop B.F."/>
        </authorList>
    </citation>
    <scope>NUCLEOTIDE SEQUENCE</scope>
    <source>
        <tissue evidence="7">Whole</tissue>
    </source>
</reference>
<evidence type="ECO:0000256" key="6">
    <source>
        <dbReference type="SAM" id="SignalP"/>
    </source>
</evidence>